<dbReference type="EMBL" id="JBBNAE010000010">
    <property type="protein sequence ID" value="KAK9090512.1"/>
    <property type="molecule type" value="Genomic_DNA"/>
</dbReference>
<accession>A0AAP0EGT5</accession>
<organism evidence="3 4">
    <name type="scientific">Stephania japonica</name>
    <dbReference type="NCBI Taxonomy" id="461633"/>
    <lineage>
        <taxon>Eukaryota</taxon>
        <taxon>Viridiplantae</taxon>
        <taxon>Streptophyta</taxon>
        <taxon>Embryophyta</taxon>
        <taxon>Tracheophyta</taxon>
        <taxon>Spermatophyta</taxon>
        <taxon>Magnoliopsida</taxon>
        <taxon>Ranunculales</taxon>
        <taxon>Menispermaceae</taxon>
        <taxon>Menispermoideae</taxon>
        <taxon>Cissampelideae</taxon>
        <taxon>Stephania</taxon>
    </lineage>
</organism>
<comment type="caution">
    <text evidence="3">The sequence shown here is derived from an EMBL/GenBank/DDBJ whole genome shotgun (WGS) entry which is preliminary data.</text>
</comment>
<keyword evidence="4" id="KW-1185">Reference proteome</keyword>
<feature type="domain" description="C2H2-type" evidence="2">
    <location>
        <begin position="7"/>
        <end position="29"/>
    </location>
</feature>
<evidence type="ECO:0000259" key="2">
    <source>
        <dbReference type="PROSITE" id="PS00028"/>
    </source>
</evidence>
<dbReference type="AlphaFoldDB" id="A0AAP0EGT5"/>
<name>A0AAP0EGT5_9MAGN</name>
<dbReference type="Proteomes" id="UP001417504">
    <property type="component" value="Unassembled WGS sequence"/>
</dbReference>
<evidence type="ECO:0000313" key="3">
    <source>
        <dbReference type="EMBL" id="KAK9090512.1"/>
    </source>
</evidence>
<gene>
    <name evidence="3" type="ORF">Sjap_023689</name>
</gene>
<dbReference type="PROSITE" id="PS00028">
    <property type="entry name" value="ZINC_FINGER_C2H2_1"/>
    <property type="match status" value="1"/>
</dbReference>
<keyword evidence="1" id="KW-0175">Coiled coil</keyword>
<dbReference type="InterPro" id="IPR013087">
    <property type="entry name" value="Znf_C2H2_type"/>
</dbReference>
<protein>
    <recommendedName>
        <fullName evidence="2">C2H2-type domain-containing protein</fullName>
    </recommendedName>
</protein>
<reference evidence="3 4" key="1">
    <citation type="submission" date="2024-01" db="EMBL/GenBank/DDBJ databases">
        <title>Genome assemblies of Stephania.</title>
        <authorList>
            <person name="Yang L."/>
        </authorList>
    </citation>
    <scope>NUCLEOTIDE SEQUENCE [LARGE SCALE GENOMIC DNA]</scope>
    <source>
        <strain evidence="3">QJT</strain>
        <tissue evidence="3">Leaf</tissue>
    </source>
</reference>
<sequence length="301" mass="34587">MQRVDVCDFCGECFHPTYACPDHPRYGNHSGSSYASPQPDFYMSRPSPQIPQQEWRTIEDIEKNMIFKWLSLSTNACPFDDWSNSSHQPDIFSSMRNQPSKDIIRYCLATVQDMNLTEQELDQWIEQRDQEAEEEIKSILHKILAETMSAIPLEGVEVNEVTPIEDYWSEPEETVEVSLHELDFIIAQNEMDEAEKEIDVISERQEEPQKESKEDQPLVLVKPSTLPCIFVKPYKGVDVKERSQIFYTANTFVSEGHDAIESYMSEVLDELLNLKEGMSAELRKAIDSSFVVDISKGEGIT</sequence>
<feature type="coiled-coil region" evidence="1">
    <location>
        <begin position="177"/>
        <end position="204"/>
    </location>
</feature>
<evidence type="ECO:0000256" key="1">
    <source>
        <dbReference type="SAM" id="Coils"/>
    </source>
</evidence>
<proteinExistence type="predicted"/>
<evidence type="ECO:0000313" key="4">
    <source>
        <dbReference type="Proteomes" id="UP001417504"/>
    </source>
</evidence>